<sequence>MLCMLKSKEGPVDWRSTKKVPSKPKQNQPRAPLPTKARRLGKTRQSQMLLEERANHASIAKDQAIQKQTIGLRQIQQINIARRRTMLKGDHEEQVFAVSCSAAKEKVTKGWLLDSGCTNHMTPDAAIFKSIDRSFKAKVKVGNGHFIKAEGKGDVLISTPSGNKLVSNVLLVPEIDRILLSIAQLLDKGYTVVFKGNECQISDPHGSKLILVTMADKSFVVDWTNNTNSTYTVSAEDSKLWHQRLRHANFRSMAKMIKVAQVFLKFKAEAETETGCKHKTIRSDNGAEYTSAQFQAICTEAGIKHQLTNVYTPQQNRVSERKNRSLLDMAKCLLFEKNMPRTMWAEAVNTVVYLQNRLSTKALARKTPFEAWFGFKPSLAHLKVFSCLCYAQVPSVKRDKLSKRAQPGVLVGYKSIKKGYRILDPSIKKIQVSRDVIFNEKACWNWENNQPEATSEELIAGQIEPEQVGPEMDFDDEPVRGTRPLADIYERAQVAIVEPTRFEEAEAHQGWKQAMADEMHMIEKNQT</sequence>
<evidence type="ECO:0000256" key="2">
    <source>
        <dbReference type="SAM" id="MobiDB-lite"/>
    </source>
</evidence>
<dbReference type="Pfam" id="PF13976">
    <property type="entry name" value="gag_pre-integrs"/>
    <property type="match status" value="1"/>
</dbReference>
<keyword evidence="5" id="KW-1185">Reference proteome</keyword>
<proteinExistence type="predicted"/>
<dbReference type="Pfam" id="PF22936">
    <property type="entry name" value="Pol_BBD"/>
    <property type="match status" value="1"/>
</dbReference>
<dbReference type="GO" id="GO:0015074">
    <property type="term" value="P:DNA integration"/>
    <property type="evidence" value="ECO:0007669"/>
    <property type="project" value="InterPro"/>
</dbReference>
<dbReference type="AlphaFoldDB" id="A0A5B6WLI6"/>
<dbReference type="InterPro" id="IPR036397">
    <property type="entry name" value="RNaseH_sf"/>
</dbReference>
<dbReference type="PROSITE" id="PS50994">
    <property type="entry name" value="INTEGRASE"/>
    <property type="match status" value="1"/>
</dbReference>
<protein>
    <submittedName>
        <fullName evidence="4">Integrase, catalytic core</fullName>
    </submittedName>
</protein>
<evidence type="ECO:0000256" key="1">
    <source>
        <dbReference type="ARBA" id="ARBA00022670"/>
    </source>
</evidence>
<dbReference type="PANTHER" id="PTHR42648">
    <property type="entry name" value="TRANSPOSASE, PUTATIVE-RELATED"/>
    <property type="match status" value="1"/>
</dbReference>
<evidence type="ECO:0000313" key="4">
    <source>
        <dbReference type="EMBL" id="KAA3482128.1"/>
    </source>
</evidence>
<keyword evidence="1" id="KW-0645">Protease</keyword>
<dbReference type="InterPro" id="IPR012337">
    <property type="entry name" value="RNaseH-like_sf"/>
</dbReference>
<comment type="caution">
    <text evidence="4">The sequence shown here is derived from an EMBL/GenBank/DDBJ whole genome shotgun (WGS) entry which is preliminary data.</text>
</comment>
<dbReference type="Gene3D" id="3.30.420.10">
    <property type="entry name" value="Ribonuclease H-like superfamily/Ribonuclease H"/>
    <property type="match status" value="1"/>
</dbReference>
<dbReference type="InterPro" id="IPR057670">
    <property type="entry name" value="SH3_retrovirus"/>
</dbReference>
<gene>
    <name evidence="4" type="ORF">EPI10_004396</name>
</gene>
<reference evidence="5" key="1">
    <citation type="journal article" date="2019" name="Plant Biotechnol. J.">
        <title>Genome sequencing of the Australian wild diploid species Gossypium australe highlights disease resistance and delayed gland morphogenesis.</title>
        <authorList>
            <person name="Cai Y."/>
            <person name="Cai X."/>
            <person name="Wang Q."/>
            <person name="Wang P."/>
            <person name="Zhang Y."/>
            <person name="Cai C."/>
            <person name="Xu Y."/>
            <person name="Wang K."/>
            <person name="Zhou Z."/>
            <person name="Wang C."/>
            <person name="Geng S."/>
            <person name="Li B."/>
            <person name="Dong Q."/>
            <person name="Hou Y."/>
            <person name="Wang H."/>
            <person name="Ai P."/>
            <person name="Liu Z."/>
            <person name="Yi F."/>
            <person name="Sun M."/>
            <person name="An G."/>
            <person name="Cheng J."/>
            <person name="Zhang Y."/>
            <person name="Shi Q."/>
            <person name="Xie Y."/>
            <person name="Shi X."/>
            <person name="Chang Y."/>
            <person name="Huang F."/>
            <person name="Chen Y."/>
            <person name="Hong S."/>
            <person name="Mi L."/>
            <person name="Sun Q."/>
            <person name="Zhang L."/>
            <person name="Zhou B."/>
            <person name="Peng R."/>
            <person name="Zhang X."/>
            <person name="Liu F."/>
        </authorList>
    </citation>
    <scope>NUCLEOTIDE SEQUENCE [LARGE SCALE GENOMIC DNA]</scope>
    <source>
        <strain evidence="5">cv. PA1801</strain>
    </source>
</reference>
<dbReference type="PANTHER" id="PTHR42648:SF18">
    <property type="entry name" value="RETROTRANSPOSON, UNCLASSIFIED-LIKE PROTEIN"/>
    <property type="match status" value="1"/>
</dbReference>
<feature type="compositionally biased region" description="Basic and acidic residues" evidence="2">
    <location>
        <begin position="1"/>
        <end position="16"/>
    </location>
</feature>
<dbReference type="GO" id="GO:0006508">
    <property type="term" value="P:proteolysis"/>
    <property type="evidence" value="ECO:0007669"/>
    <property type="project" value="UniProtKB-KW"/>
</dbReference>
<dbReference type="GO" id="GO:0008233">
    <property type="term" value="F:peptidase activity"/>
    <property type="evidence" value="ECO:0007669"/>
    <property type="project" value="UniProtKB-KW"/>
</dbReference>
<dbReference type="InterPro" id="IPR039537">
    <property type="entry name" value="Retrotran_Ty1/copia-like"/>
</dbReference>
<feature type="domain" description="Integrase catalytic" evidence="3">
    <location>
        <begin position="200"/>
        <end position="376"/>
    </location>
</feature>
<dbReference type="InterPro" id="IPR025724">
    <property type="entry name" value="GAG-pre-integrase_dom"/>
</dbReference>
<name>A0A5B6WLI6_9ROSI</name>
<dbReference type="EMBL" id="SMMG02000002">
    <property type="protein sequence ID" value="KAA3482128.1"/>
    <property type="molecule type" value="Genomic_DNA"/>
</dbReference>
<dbReference type="OrthoDB" id="1002641at2759"/>
<evidence type="ECO:0000313" key="5">
    <source>
        <dbReference type="Proteomes" id="UP000325315"/>
    </source>
</evidence>
<evidence type="ECO:0000259" key="3">
    <source>
        <dbReference type="PROSITE" id="PS50994"/>
    </source>
</evidence>
<accession>A0A5B6WLI6</accession>
<dbReference type="InterPro" id="IPR001584">
    <property type="entry name" value="Integrase_cat-core"/>
</dbReference>
<dbReference type="InterPro" id="IPR054722">
    <property type="entry name" value="PolX-like_BBD"/>
</dbReference>
<organism evidence="4 5">
    <name type="scientific">Gossypium australe</name>
    <dbReference type="NCBI Taxonomy" id="47621"/>
    <lineage>
        <taxon>Eukaryota</taxon>
        <taxon>Viridiplantae</taxon>
        <taxon>Streptophyta</taxon>
        <taxon>Embryophyta</taxon>
        <taxon>Tracheophyta</taxon>
        <taxon>Spermatophyta</taxon>
        <taxon>Magnoliopsida</taxon>
        <taxon>eudicotyledons</taxon>
        <taxon>Gunneridae</taxon>
        <taxon>Pentapetalae</taxon>
        <taxon>rosids</taxon>
        <taxon>malvids</taxon>
        <taxon>Malvales</taxon>
        <taxon>Malvaceae</taxon>
        <taxon>Malvoideae</taxon>
        <taxon>Gossypium</taxon>
    </lineage>
</organism>
<dbReference type="Proteomes" id="UP000325315">
    <property type="component" value="Unassembled WGS sequence"/>
</dbReference>
<feature type="region of interest" description="Disordered" evidence="2">
    <location>
        <begin position="1"/>
        <end position="43"/>
    </location>
</feature>
<dbReference type="SUPFAM" id="SSF53098">
    <property type="entry name" value="Ribonuclease H-like"/>
    <property type="match status" value="1"/>
</dbReference>
<dbReference type="GO" id="GO:0003676">
    <property type="term" value="F:nucleic acid binding"/>
    <property type="evidence" value="ECO:0007669"/>
    <property type="project" value="InterPro"/>
</dbReference>
<dbReference type="Pfam" id="PF25597">
    <property type="entry name" value="SH3_retrovirus"/>
    <property type="match status" value="1"/>
</dbReference>
<keyword evidence="1" id="KW-0378">Hydrolase</keyword>